<keyword evidence="10 15" id="KW-0408">Iron</keyword>
<evidence type="ECO:0000256" key="8">
    <source>
        <dbReference type="ARBA" id="ARBA00022723"/>
    </source>
</evidence>
<evidence type="ECO:0000256" key="9">
    <source>
        <dbReference type="ARBA" id="ARBA00022729"/>
    </source>
</evidence>
<feature type="signal peptide" evidence="17">
    <location>
        <begin position="1"/>
        <end position="16"/>
    </location>
</feature>
<evidence type="ECO:0000256" key="13">
    <source>
        <dbReference type="ARBA" id="ARBA00023180"/>
    </source>
</evidence>
<dbReference type="OrthoDB" id="3065412at2759"/>
<accession>A0A2S4L272</accession>
<dbReference type="InterPro" id="IPR051735">
    <property type="entry name" value="CFEM_domain"/>
</dbReference>
<dbReference type="Proteomes" id="UP000237481">
    <property type="component" value="Unassembled WGS sequence"/>
</dbReference>
<gene>
    <name evidence="19" type="ORF">TPAR_03248</name>
</gene>
<evidence type="ECO:0000256" key="7">
    <source>
        <dbReference type="ARBA" id="ARBA00022622"/>
    </source>
</evidence>
<name>A0A2S4L272_9HYPO</name>
<keyword evidence="12 15" id="KW-1015">Disulfide bond</keyword>
<comment type="similarity">
    <text evidence="3">Belongs to the RBT5 family.</text>
</comment>
<feature type="binding site" description="axial binding residue" evidence="15">
    <location>
        <position position="46"/>
    </location>
    <ligand>
        <name>heme</name>
        <dbReference type="ChEBI" id="CHEBI:30413"/>
    </ligand>
    <ligandPart>
        <name>Fe</name>
        <dbReference type="ChEBI" id="CHEBI:18248"/>
    </ligandPart>
</feature>
<evidence type="ECO:0000256" key="1">
    <source>
        <dbReference type="ARBA" id="ARBA00004609"/>
    </source>
</evidence>
<feature type="disulfide bond" evidence="15">
    <location>
        <begin position="42"/>
        <end position="49"/>
    </location>
</feature>
<keyword evidence="20" id="KW-1185">Reference proteome</keyword>
<evidence type="ECO:0000259" key="18">
    <source>
        <dbReference type="PROSITE" id="PS52012"/>
    </source>
</evidence>
<dbReference type="PANTHER" id="PTHR37928">
    <property type="entry name" value="CFEM DOMAIN PROTEIN (AFU_ORTHOLOGUE AFUA_6G14090)"/>
    <property type="match status" value="1"/>
</dbReference>
<keyword evidence="6 15" id="KW-0349">Heme</keyword>
<keyword evidence="7" id="KW-0336">GPI-anchor</keyword>
<sequence>MKSALVMALAASLVAAQSLDGIPDCAKDCVTKFVTGTSIAGCKVADIACICGNKDFLNNIACCLAGVCSQSDQDKTVQYATQLCNASGVQVPNKVVCNSGAASSGSASGSASASSTGSASGTATPTTTGTAASASTSGTATGASPTSRSTGAAAPVVGSVGGLAGAVLAMLAA</sequence>
<dbReference type="Pfam" id="PF05730">
    <property type="entry name" value="CFEM"/>
    <property type="match status" value="1"/>
</dbReference>
<comment type="caution">
    <text evidence="19">The sequence shown here is derived from an EMBL/GenBank/DDBJ whole genome shotgun (WGS) entry which is preliminary data.</text>
</comment>
<keyword evidence="11" id="KW-0472">Membrane</keyword>
<proteinExistence type="inferred from homology"/>
<evidence type="ECO:0000256" key="16">
    <source>
        <dbReference type="SAM" id="MobiDB-lite"/>
    </source>
</evidence>
<dbReference type="AlphaFoldDB" id="A0A2S4L272"/>
<protein>
    <recommendedName>
        <fullName evidence="18">CFEM domain-containing protein</fullName>
    </recommendedName>
</protein>
<dbReference type="SMART" id="SM00747">
    <property type="entry name" value="CFEM"/>
    <property type="match status" value="1"/>
</dbReference>
<dbReference type="InterPro" id="IPR008427">
    <property type="entry name" value="Extracellular_membr_CFEM_dom"/>
</dbReference>
<evidence type="ECO:0000256" key="14">
    <source>
        <dbReference type="ARBA" id="ARBA00023288"/>
    </source>
</evidence>
<evidence type="ECO:0000256" key="6">
    <source>
        <dbReference type="ARBA" id="ARBA00022617"/>
    </source>
</evidence>
<keyword evidence="13" id="KW-0325">Glycoprotein</keyword>
<reference evidence="19 20" key="1">
    <citation type="submission" date="2018-01" db="EMBL/GenBank/DDBJ databases">
        <title>Harnessing the power of phylogenomics to disentangle the directionality and signatures of interkingdom host jumping in the parasitic fungal genus Tolypocladium.</title>
        <authorList>
            <person name="Quandt C.A."/>
            <person name="Patterson W."/>
            <person name="Spatafora J.W."/>
        </authorList>
    </citation>
    <scope>NUCLEOTIDE SEQUENCE [LARGE SCALE GENOMIC DNA]</scope>
    <source>
        <strain evidence="19 20">NRBC 100945</strain>
    </source>
</reference>
<comment type="caution">
    <text evidence="15">Lacks conserved residue(s) required for the propagation of feature annotation.</text>
</comment>
<feature type="domain" description="CFEM" evidence="18">
    <location>
        <begin position="1"/>
        <end position="111"/>
    </location>
</feature>
<keyword evidence="5" id="KW-0964">Secreted</keyword>
<organism evidence="19 20">
    <name type="scientific">Tolypocladium paradoxum</name>
    <dbReference type="NCBI Taxonomy" id="94208"/>
    <lineage>
        <taxon>Eukaryota</taxon>
        <taxon>Fungi</taxon>
        <taxon>Dikarya</taxon>
        <taxon>Ascomycota</taxon>
        <taxon>Pezizomycotina</taxon>
        <taxon>Sordariomycetes</taxon>
        <taxon>Hypocreomycetidae</taxon>
        <taxon>Hypocreales</taxon>
        <taxon>Ophiocordycipitaceae</taxon>
        <taxon>Tolypocladium</taxon>
    </lineage>
</organism>
<evidence type="ECO:0000256" key="11">
    <source>
        <dbReference type="ARBA" id="ARBA00023136"/>
    </source>
</evidence>
<keyword evidence="4" id="KW-1003">Cell membrane</keyword>
<feature type="chain" id="PRO_5015757713" description="CFEM domain-containing protein" evidence="17">
    <location>
        <begin position="17"/>
        <end position="173"/>
    </location>
</feature>
<evidence type="ECO:0000313" key="20">
    <source>
        <dbReference type="Proteomes" id="UP000237481"/>
    </source>
</evidence>
<comment type="subcellular location">
    <subcellularLocation>
        <location evidence="1">Cell membrane</location>
        <topology evidence="1">Lipid-anchor</topology>
        <topology evidence="1">GPI-anchor</topology>
    </subcellularLocation>
    <subcellularLocation>
        <location evidence="2">Secreted</location>
    </subcellularLocation>
</comment>
<keyword evidence="14" id="KW-0449">Lipoprotein</keyword>
<evidence type="ECO:0000256" key="10">
    <source>
        <dbReference type="ARBA" id="ARBA00023004"/>
    </source>
</evidence>
<dbReference type="GO" id="GO:0005576">
    <property type="term" value="C:extracellular region"/>
    <property type="evidence" value="ECO:0007669"/>
    <property type="project" value="UniProtKB-SubCell"/>
</dbReference>
<evidence type="ECO:0000256" key="5">
    <source>
        <dbReference type="ARBA" id="ARBA00022525"/>
    </source>
</evidence>
<evidence type="ECO:0000256" key="12">
    <source>
        <dbReference type="ARBA" id="ARBA00023157"/>
    </source>
</evidence>
<dbReference type="PANTHER" id="PTHR37928:SF1">
    <property type="entry name" value="CFEM DOMAIN PROTEIN (AFU_ORTHOLOGUE AFUA_6G14090)"/>
    <property type="match status" value="1"/>
</dbReference>
<feature type="region of interest" description="Disordered" evidence="16">
    <location>
        <begin position="108"/>
        <end position="154"/>
    </location>
</feature>
<feature type="disulfide bond" evidence="15">
    <location>
        <begin position="51"/>
        <end position="84"/>
    </location>
</feature>
<dbReference type="GO" id="GO:0046872">
    <property type="term" value="F:metal ion binding"/>
    <property type="evidence" value="ECO:0007669"/>
    <property type="project" value="UniProtKB-UniRule"/>
</dbReference>
<evidence type="ECO:0000256" key="17">
    <source>
        <dbReference type="SAM" id="SignalP"/>
    </source>
</evidence>
<feature type="non-terminal residue" evidence="19">
    <location>
        <position position="173"/>
    </location>
</feature>
<evidence type="ECO:0000256" key="4">
    <source>
        <dbReference type="ARBA" id="ARBA00022475"/>
    </source>
</evidence>
<dbReference type="PROSITE" id="PS52012">
    <property type="entry name" value="CFEM"/>
    <property type="match status" value="1"/>
</dbReference>
<keyword evidence="8 15" id="KW-0479">Metal-binding</keyword>
<evidence type="ECO:0000313" key="19">
    <source>
        <dbReference type="EMBL" id="POR36532.1"/>
    </source>
</evidence>
<evidence type="ECO:0000256" key="3">
    <source>
        <dbReference type="ARBA" id="ARBA00010031"/>
    </source>
</evidence>
<evidence type="ECO:0000256" key="15">
    <source>
        <dbReference type="PROSITE-ProRule" id="PRU01356"/>
    </source>
</evidence>
<dbReference type="EMBL" id="PKSG01000314">
    <property type="protein sequence ID" value="POR36532.1"/>
    <property type="molecule type" value="Genomic_DNA"/>
</dbReference>
<dbReference type="STRING" id="94208.A0A2S4L272"/>
<evidence type="ECO:0000256" key="2">
    <source>
        <dbReference type="ARBA" id="ARBA00004613"/>
    </source>
</evidence>
<dbReference type="GO" id="GO:0098552">
    <property type="term" value="C:side of membrane"/>
    <property type="evidence" value="ECO:0007669"/>
    <property type="project" value="UniProtKB-KW"/>
</dbReference>
<keyword evidence="9 17" id="KW-0732">Signal</keyword>
<dbReference type="GO" id="GO:0005886">
    <property type="term" value="C:plasma membrane"/>
    <property type="evidence" value="ECO:0007669"/>
    <property type="project" value="UniProtKB-SubCell"/>
</dbReference>